<reference evidence="2 3" key="1">
    <citation type="journal article" date="2015" name="Genome Biol.">
        <title>Comparative genomics of Steinernema reveals deeply conserved gene regulatory networks.</title>
        <authorList>
            <person name="Dillman A.R."/>
            <person name="Macchietto M."/>
            <person name="Porter C.F."/>
            <person name="Rogers A."/>
            <person name="Williams B."/>
            <person name="Antoshechkin I."/>
            <person name="Lee M.M."/>
            <person name="Goodwin Z."/>
            <person name="Lu X."/>
            <person name="Lewis E.E."/>
            <person name="Goodrich-Blair H."/>
            <person name="Stock S.P."/>
            <person name="Adams B.J."/>
            <person name="Sternberg P.W."/>
            <person name="Mortazavi A."/>
        </authorList>
    </citation>
    <scope>NUCLEOTIDE SEQUENCE [LARGE SCALE GENOMIC DNA]</scope>
    <source>
        <strain evidence="2 3">ALL</strain>
    </source>
</reference>
<dbReference type="EMBL" id="AZBU02000001">
    <property type="protein sequence ID" value="TMS34485.1"/>
    <property type="molecule type" value="Genomic_DNA"/>
</dbReference>
<proteinExistence type="predicted"/>
<feature type="chain" id="PRO_5020297357" evidence="1">
    <location>
        <begin position="23"/>
        <end position="79"/>
    </location>
</feature>
<evidence type="ECO:0000313" key="2">
    <source>
        <dbReference type="EMBL" id="TMS34485.1"/>
    </source>
</evidence>
<reference evidence="2 3" key="2">
    <citation type="journal article" date="2019" name="G3 (Bethesda)">
        <title>Hybrid Assembly of the Genome of the Entomopathogenic Nematode Steinernema carpocapsae Identifies the X-Chromosome.</title>
        <authorList>
            <person name="Serra L."/>
            <person name="Macchietto M."/>
            <person name="Macias-Munoz A."/>
            <person name="McGill C.J."/>
            <person name="Rodriguez I.M."/>
            <person name="Rodriguez B."/>
            <person name="Murad R."/>
            <person name="Mortazavi A."/>
        </authorList>
    </citation>
    <scope>NUCLEOTIDE SEQUENCE [LARGE SCALE GENOMIC DNA]</scope>
    <source>
        <strain evidence="2 3">ALL</strain>
    </source>
</reference>
<evidence type="ECO:0000256" key="1">
    <source>
        <dbReference type="SAM" id="SignalP"/>
    </source>
</evidence>
<dbReference type="Proteomes" id="UP000298663">
    <property type="component" value="Chromosome X"/>
</dbReference>
<organism evidence="2 3">
    <name type="scientific">Steinernema carpocapsae</name>
    <name type="common">Entomopathogenic nematode</name>
    <dbReference type="NCBI Taxonomy" id="34508"/>
    <lineage>
        <taxon>Eukaryota</taxon>
        <taxon>Metazoa</taxon>
        <taxon>Ecdysozoa</taxon>
        <taxon>Nematoda</taxon>
        <taxon>Chromadorea</taxon>
        <taxon>Rhabditida</taxon>
        <taxon>Tylenchina</taxon>
        <taxon>Panagrolaimomorpha</taxon>
        <taxon>Strongyloidoidea</taxon>
        <taxon>Steinernematidae</taxon>
        <taxon>Steinernema</taxon>
    </lineage>
</organism>
<gene>
    <name evidence="2" type="ORF">L596_002067</name>
</gene>
<feature type="signal peptide" evidence="1">
    <location>
        <begin position="1"/>
        <end position="22"/>
    </location>
</feature>
<keyword evidence="3" id="KW-1185">Reference proteome</keyword>
<sequence length="79" mass="8597">MIAASQLLFYLAVLASTVFTMAAIPHNSISSHVLDIANGKPAVGVRTIGYRLVMESLGMWSEIPMNMEESTIVEWSGLK</sequence>
<accession>A0A4U8UQ57</accession>
<comment type="caution">
    <text evidence="2">The sequence shown here is derived from an EMBL/GenBank/DDBJ whole genome shotgun (WGS) entry which is preliminary data.</text>
</comment>
<name>A0A4U8UQ57_STECR</name>
<protein>
    <submittedName>
        <fullName evidence="2">Uncharacterized protein</fullName>
    </submittedName>
</protein>
<keyword evidence="1" id="KW-0732">Signal</keyword>
<dbReference type="AlphaFoldDB" id="A0A4U8UQ57"/>
<evidence type="ECO:0000313" key="3">
    <source>
        <dbReference type="Proteomes" id="UP000298663"/>
    </source>
</evidence>
<dbReference type="EMBL" id="CM016762">
    <property type="protein sequence ID" value="TMS34485.1"/>
    <property type="molecule type" value="Genomic_DNA"/>
</dbReference>